<dbReference type="GO" id="GO:0003677">
    <property type="term" value="F:DNA binding"/>
    <property type="evidence" value="ECO:0007669"/>
    <property type="project" value="UniProtKB-KW"/>
</dbReference>
<dbReference type="PRINTS" id="PR00034">
    <property type="entry name" value="HTHCRP"/>
</dbReference>
<accession>A0A4R2IFN2</accession>
<dbReference type="PANTHER" id="PTHR24567:SF68">
    <property type="entry name" value="DNA-BINDING TRANSCRIPTIONAL DUAL REGULATOR CRP"/>
    <property type="match status" value="1"/>
</dbReference>
<evidence type="ECO:0000256" key="9">
    <source>
        <dbReference type="ARBA" id="ARBA00023125"/>
    </source>
</evidence>
<keyword evidence="11" id="KW-0804">Transcription</keyword>
<dbReference type="InterPro" id="IPR014710">
    <property type="entry name" value="RmlC-like_jellyroll"/>
</dbReference>
<dbReference type="EMBL" id="SLWQ01000001">
    <property type="protein sequence ID" value="TCO43012.1"/>
    <property type="molecule type" value="Genomic_DNA"/>
</dbReference>
<name>A0A4R2IFN2_9GAMM</name>
<dbReference type="FunFam" id="1.10.10.10:FF:000006">
    <property type="entry name" value="cAMP-activated global transcriptional regulator CRP"/>
    <property type="match status" value="1"/>
</dbReference>
<keyword evidence="6" id="KW-0973">c-di-GMP</keyword>
<comment type="caution">
    <text evidence="15">The sequence shown here is derived from an EMBL/GenBank/DDBJ whole genome shotgun (WGS) entry which is preliminary data.</text>
</comment>
<dbReference type="Gene3D" id="1.10.10.10">
    <property type="entry name" value="Winged helix-like DNA-binding domain superfamily/Winged helix DNA-binding domain"/>
    <property type="match status" value="1"/>
</dbReference>
<dbReference type="PROSITE" id="PS51063">
    <property type="entry name" value="HTH_CRP_2"/>
    <property type="match status" value="1"/>
</dbReference>
<dbReference type="PROSITE" id="PS50042">
    <property type="entry name" value="CNMP_BINDING_3"/>
    <property type="match status" value="1"/>
</dbReference>
<dbReference type="NCBIfam" id="NF008732">
    <property type="entry name" value="PRK11753.1"/>
    <property type="match status" value="1"/>
</dbReference>
<dbReference type="Pfam" id="PF00027">
    <property type="entry name" value="cNMP_binding"/>
    <property type="match status" value="1"/>
</dbReference>
<keyword evidence="8" id="KW-0843">Virulence</keyword>
<evidence type="ECO:0000313" key="16">
    <source>
        <dbReference type="Proteomes" id="UP000294862"/>
    </source>
</evidence>
<dbReference type="CDD" id="cd00092">
    <property type="entry name" value="HTH_CRP"/>
    <property type="match status" value="1"/>
</dbReference>
<dbReference type="SUPFAM" id="SSF51206">
    <property type="entry name" value="cAMP-binding domain-like"/>
    <property type="match status" value="1"/>
</dbReference>
<dbReference type="GO" id="GO:0005829">
    <property type="term" value="C:cytosol"/>
    <property type="evidence" value="ECO:0007669"/>
    <property type="project" value="TreeGrafter"/>
</dbReference>
<dbReference type="PROSITE" id="PS00888">
    <property type="entry name" value="CNMP_BINDING_1"/>
    <property type="match status" value="1"/>
</dbReference>
<dbReference type="InterPro" id="IPR018490">
    <property type="entry name" value="cNMP-bd_dom_sf"/>
</dbReference>
<dbReference type="Pfam" id="PF13545">
    <property type="entry name" value="HTH_Crp_2"/>
    <property type="match status" value="1"/>
</dbReference>
<dbReference type="InterPro" id="IPR018488">
    <property type="entry name" value="cNMP-bd_CS"/>
</dbReference>
<dbReference type="GO" id="GO:0003700">
    <property type="term" value="F:DNA-binding transcription factor activity"/>
    <property type="evidence" value="ECO:0007669"/>
    <property type="project" value="TreeGrafter"/>
</dbReference>
<gene>
    <name evidence="15" type="ORF">EV148_101425</name>
</gene>
<evidence type="ECO:0000313" key="15">
    <source>
        <dbReference type="EMBL" id="TCO43012.1"/>
    </source>
</evidence>
<evidence type="ECO:0000256" key="3">
    <source>
        <dbReference type="ARBA" id="ARBA00020769"/>
    </source>
</evidence>
<reference evidence="15 16" key="1">
    <citation type="journal article" date="2015" name="Stand. Genomic Sci.">
        <title>Genomic Encyclopedia of Bacterial and Archaeal Type Strains, Phase III: the genomes of soil and plant-associated and newly described type strains.</title>
        <authorList>
            <person name="Whitman W.B."/>
            <person name="Woyke T."/>
            <person name="Klenk H.P."/>
            <person name="Zhou Y."/>
            <person name="Lilburn T.G."/>
            <person name="Beck B.J."/>
            <person name="De Vos P."/>
            <person name="Vandamme P."/>
            <person name="Eisen J.A."/>
            <person name="Garrity G."/>
            <person name="Hugenholtz P."/>
            <person name="Kyrpides N.C."/>
        </authorList>
    </citation>
    <scope>NUCLEOTIDE SEQUENCE [LARGE SCALE GENOMIC DNA]</scope>
    <source>
        <strain evidence="15 16">A3</strain>
    </source>
</reference>
<dbReference type="SUPFAM" id="SSF46785">
    <property type="entry name" value="Winged helix' DNA-binding domain"/>
    <property type="match status" value="1"/>
</dbReference>
<evidence type="ECO:0000259" key="13">
    <source>
        <dbReference type="PROSITE" id="PS50042"/>
    </source>
</evidence>
<keyword evidence="7" id="KW-0805">Transcription regulation</keyword>
<dbReference type="GO" id="GO:0003824">
    <property type="term" value="F:catalytic activity"/>
    <property type="evidence" value="ECO:0007669"/>
    <property type="project" value="UniProtKB-KW"/>
</dbReference>
<proteinExistence type="predicted"/>
<dbReference type="InterPro" id="IPR012318">
    <property type="entry name" value="HTH_CRP"/>
</dbReference>
<organism evidence="15 16">
    <name type="scientific">Dokdonella fugitiva</name>
    <dbReference type="NCBI Taxonomy" id="328517"/>
    <lineage>
        <taxon>Bacteria</taxon>
        <taxon>Pseudomonadati</taxon>
        <taxon>Pseudomonadota</taxon>
        <taxon>Gammaproteobacteria</taxon>
        <taxon>Lysobacterales</taxon>
        <taxon>Rhodanobacteraceae</taxon>
        <taxon>Dokdonella</taxon>
    </lineage>
</organism>
<comment type="subunit">
    <text evidence="2">Homodimer.</text>
</comment>
<dbReference type="InterPro" id="IPR036390">
    <property type="entry name" value="WH_DNA-bd_sf"/>
</dbReference>
<dbReference type="InterPro" id="IPR000595">
    <property type="entry name" value="cNMP-bd_dom"/>
</dbReference>
<evidence type="ECO:0000256" key="11">
    <source>
        <dbReference type="ARBA" id="ARBA00023163"/>
    </source>
</evidence>
<evidence type="ECO:0000259" key="14">
    <source>
        <dbReference type="PROSITE" id="PS51063"/>
    </source>
</evidence>
<dbReference type="InterPro" id="IPR050397">
    <property type="entry name" value="Env_Response_Regulators"/>
</dbReference>
<evidence type="ECO:0000256" key="10">
    <source>
        <dbReference type="ARBA" id="ARBA00023159"/>
    </source>
</evidence>
<keyword evidence="10" id="KW-0010">Activator</keyword>
<dbReference type="SMART" id="SM00100">
    <property type="entry name" value="cNMP"/>
    <property type="match status" value="1"/>
</dbReference>
<evidence type="ECO:0000256" key="7">
    <source>
        <dbReference type="ARBA" id="ARBA00023015"/>
    </source>
</evidence>
<dbReference type="InterPro" id="IPR036388">
    <property type="entry name" value="WH-like_DNA-bd_sf"/>
</dbReference>
<sequence length="237" mass="26871">MEAQAKIADFRYNLQREVNKVQAPPMLTPDRAAMERFLGACHRRRYASKTAIIRPGDSANILYYVIDGSLTVSSEDEEGRELILAYLNRGEFIGEMGLFVETPRREVMVRTRTPCELAEIGYERMFNLFEGPLRDECPKILFAIGSQLTNRLLHTSRKVSRLAFMDVTGRVAKTLLDLIDEPDAMTHPKGKQIRISRQEISRIVGCSREMVGRVLKQLEEQGMIEVSGKTIVVVGTH</sequence>
<dbReference type="Gene3D" id="2.60.120.10">
    <property type="entry name" value="Jelly Rolls"/>
    <property type="match status" value="1"/>
</dbReference>
<feature type="domain" description="Cyclic nucleotide-binding" evidence="13">
    <location>
        <begin position="30"/>
        <end position="129"/>
    </location>
</feature>
<dbReference type="AlphaFoldDB" id="A0A4R2IFN2"/>
<evidence type="ECO:0000256" key="6">
    <source>
        <dbReference type="ARBA" id="ARBA00022636"/>
    </source>
</evidence>
<dbReference type="Proteomes" id="UP000294862">
    <property type="component" value="Unassembled WGS sequence"/>
</dbReference>
<dbReference type="CDD" id="cd00038">
    <property type="entry name" value="CAP_ED"/>
    <property type="match status" value="1"/>
</dbReference>
<keyword evidence="5" id="KW-0021">Allosteric enzyme</keyword>
<evidence type="ECO:0000256" key="4">
    <source>
        <dbReference type="ARBA" id="ARBA00022491"/>
    </source>
</evidence>
<keyword evidence="16" id="KW-1185">Reference proteome</keyword>
<feature type="domain" description="HTH crp-type" evidence="14">
    <location>
        <begin position="165"/>
        <end position="237"/>
    </location>
</feature>
<dbReference type="SMART" id="SM00419">
    <property type="entry name" value="HTH_CRP"/>
    <property type="match status" value="1"/>
</dbReference>
<keyword evidence="9" id="KW-0238">DNA-binding</keyword>
<evidence type="ECO:0000256" key="1">
    <source>
        <dbReference type="ARBA" id="ARBA00004496"/>
    </source>
</evidence>
<comment type="subcellular location">
    <subcellularLocation>
        <location evidence="1">Cytoplasm</location>
    </subcellularLocation>
</comment>
<keyword evidence="4" id="KW-0678">Repressor</keyword>
<evidence type="ECO:0000256" key="2">
    <source>
        <dbReference type="ARBA" id="ARBA00011738"/>
    </source>
</evidence>
<protein>
    <recommendedName>
        <fullName evidence="3">CRP-like protein Clp</fullName>
    </recommendedName>
    <alternativeName>
        <fullName evidence="12">Catabolite activation-like protein</fullName>
    </alternativeName>
</protein>
<evidence type="ECO:0000256" key="5">
    <source>
        <dbReference type="ARBA" id="ARBA00022533"/>
    </source>
</evidence>
<evidence type="ECO:0000256" key="8">
    <source>
        <dbReference type="ARBA" id="ARBA00023026"/>
    </source>
</evidence>
<evidence type="ECO:0000256" key="12">
    <source>
        <dbReference type="ARBA" id="ARBA00031697"/>
    </source>
</evidence>
<dbReference type="PANTHER" id="PTHR24567">
    <property type="entry name" value="CRP FAMILY TRANSCRIPTIONAL REGULATORY PROTEIN"/>
    <property type="match status" value="1"/>
</dbReference>